<name>A0A480B330_9BURK</name>
<accession>A0A480B330</accession>
<evidence type="ECO:0008006" key="5">
    <source>
        <dbReference type="Google" id="ProtNLM"/>
    </source>
</evidence>
<dbReference type="SMART" id="SM01204">
    <property type="entry name" value="FIST_C"/>
    <property type="match status" value="1"/>
</dbReference>
<keyword evidence="4" id="KW-1185">Reference proteome</keyword>
<evidence type="ECO:0000259" key="2">
    <source>
        <dbReference type="SMART" id="SM01204"/>
    </source>
</evidence>
<gene>
    <name evidence="3" type="ORF">AQPW35_45290</name>
</gene>
<evidence type="ECO:0000313" key="3">
    <source>
        <dbReference type="EMBL" id="GCL65448.1"/>
    </source>
</evidence>
<dbReference type="OrthoDB" id="9770435at2"/>
<reference evidence="4" key="1">
    <citation type="submission" date="2019-03" db="EMBL/GenBank/DDBJ databases">
        <title>Aquabacterium pictum sp.nov., the first bacteriochlorophyll a-containing freshwater bacterium in the genus Aquabacterium of the class Betaproteobacteria.</title>
        <authorList>
            <person name="Hirose S."/>
            <person name="Tank M."/>
            <person name="Hara E."/>
            <person name="Tamaki H."/>
            <person name="Takaichi S."/>
            <person name="Haruta S."/>
            <person name="Hanada S."/>
        </authorList>
    </citation>
    <scope>NUCLEOTIDE SEQUENCE [LARGE SCALE GENOMIC DNA]</scope>
    <source>
        <strain evidence="4">W35</strain>
    </source>
</reference>
<comment type="caution">
    <text evidence="3">The sequence shown here is derived from an EMBL/GenBank/DDBJ whole genome shotgun (WGS) entry which is preliminary data.</text>
</comment>
<dbReference type="AlphaFoldDB" id="A0A480B330"/>
<feature type="domain" description="FIST" evidence="1">
    <location>
        <begin position="37"/>
        <end position="220"/>
    </location>
</feature>
<dbReference type="RefSeq" id="WP_137735176.1">
    <property type="nucleotide sequence ID" value="NZ_BJCL01000016.1"/>
</dbReference>
<dbReference type="Proteomes" id="UP000301751">
    <property type="component" value="Unassembled WGS sequence"/>
</dbReference>
<sequence>MQAFIVGHATHPDGHMALALAAAQVEARRAARQPAFLPTLGLVYLTDALAPQADALLAELQQRWPGVHWAGTVGVGVLAGGVEYIDEPALVLMLCNLPPASFRLFSGRLPMPAGWADSALVHADPATHDLDDLLLELAGRTGSGYLFGGLTASRSRRLHIADGVFEGGLSGVAFLAHEPSDPVPAPRLVSRVTQGCQPLGPTRQVTAADGNLALTLDGQPALALLLDELQVSLQQPQRAMAALRGTLVGLTDGGDAALNRGGQFGSDTRVRHLIGIDPGRQGIAVAEHLQLGQQFAFCRRDVAGARRDLVRICAEIREEIESAAEAQPAAGGGPPPVPRIVGALYVSCSGRGGPHFGAPSAEAQIVQHALGDVPLVGFFAGGEIARHHLYGYTGVLTVFTAV</sequence>
<proteinExistence type="predicted"/>
<dbReference type="Pfam" id="PF10442">
    <property type="entry name" value="FIST_C"/>
    <property type="match status" value="1"/>
</dbReference>
<feature type="domain" description="FIST C-domain" evidence="2">
    <location>
        <begin position="221"/>
        <end position="387"/>
    </location>
</feature>
<dbReference type="SMART" id="SM00897">
    <property type="entry name" value="FIST"/>
    <property type="match status" value="1"/>
</dbReference>
<dbReference type="EMBL" id="BJCL01000016">
    <property type="protein sequence ID" value="GCL65448.1"/>
    <property type="molecule type" value="Genomic_DNA"/>
</dbReference>
<dbReference type="PANTHER" id="PTHR14939:SF5">
    <property type="entry name" value="F-BOX ONLY PROTEIN 22"/>
    <property type="match status" value="1"/>
</dbReference>
<organism evidence="3 4">
    <name type="scientific">Pseudaquabacterium pictum</name>
    <dbReference type="NCBI Taxonomy" id="2315236"/>
    <lineage>
        <taxon>Bacteria</taxon>
        <taxon>Pseudomonadati</taxon>
        <taxon>Pseudomonadota</taxon>
        <taxon>Betaproteobacteria</taxon>
        <taxon>Burkholderiales</taxon>
        <taxon>Sphaerotilaceae</taxon>
        <taxon>Pseudaquabacterium</taxon>
    </lineage>
</organism>
<dbReference type="InterPro" id="IPR013702">
    <property type="entry name" value="FIST_domain_N"/>
</dbReference>
<dbReference type="PANTHER" id="PTHR14939">
    <property type="entry name" value="F-BOX ONLY PROTEIN 22"/>
    <property type="match status" value="1"/>
</dbReference>
<dbReference type="InterPro" id="IPR019494">
    <property type="entry name" value="FIST_C"/>
</dbReference>
<protein>
    <recommendedName>
        <fullName evidence="5">Histidine kinase</fullName>
    </recommendedName>
</protein>
<evidence type="ECO:0000313" key="4">
    <source>
        <dbReference type="Proteomes" id="UP000301751"/>
    </source>
</evidence>
<evidence type="ECO:0000259" key="1">
    <source>
        <dbReference type="SMART" id="SM00897"/>
    </source>
</evidence>
<dbReference type="Pfam" id="PF08495">
    <property type="entry name" value="FIST"/>
    <property type="match status" value="1"/>
</dbReference>